<evidence type="ECO:0000313" key="2">
    <source>
        <dbReference type="EMBL" id="VAW21584.1"/>
    </source>
</evidence>
<dbReference type="AlphaFoldDB" id="A0A3B0UMX4"/>
<accession>A0A3B0UMX4</accession>
<proteinExistence type="predicted"/>
<sequence>MVLSVRPARQTNPTPAMGGTHIKNGKRLMRRSLSEKRASYISALFLLPLWEKVARSAG</sequence>
<reference evidence="2" key="1">
    <citation type="submission" date="2018-06" db="EMBL/GenBank/DDBJ databases">
        <authorList>
            <person name="Zhirakovskaya E."/>
        </authorList>
    </citation>
    <scope>NUCLEOTIDE SEQUENCE</scope>
</reference>
<gene>
    <name evidence="2" type="ORF">MNBD_ALPHA12-2178</name>
</gene>
<evidence type="ECO:0000256" key="1">
    <source>
        <dbReference type="SAM" id="MobiDB-lite"/>
    </source>
</evidence>
<organism evidence="2">
    <name type="scientific">hydrothermal vent metagenome</name>
    <dbReference type="NCBI Taxonomy" id="652676"/>
    <lineage>
        <taxon>unclassified sequences</taxon>
        <taxon>metagenomes</taxon>
        <taxon>ecological metagenomes</taxon>
    </lineage>
</organism>
<dbReference type="EMBL" id="UOEO01000175">
    <property type="protein sequence ID" value="VAW21584.1"/>
    <property type="molecule type" value="Genomic_DNA"/>
</dbReference>
<protein>
    <submittedName>
        <fullName evidence="2">Uncharacterized protein</fullName>
    </submittedName>
</protein>
<name>A0A3B0UMX4_9ZZZZ</name>
<feature type="region of interest" description="Disordered" evidence="1">
    <location>
        <begin position="1"/>
        <end position="22"/>
    </location>
</feature>